<dbReference type="InterPro" id="IPR050194">
    <property type="entry name" value="Glycosyltransferase_grp1"/>
</dbReference>
<keyword evidence="3" id="KW-0808">Transferase</keyword>
<dbReference type="RefSeq" id="WP_193958545.1">
    <property type="nucleotide sequence ID" value="NZ_JABBCF010000010.1"/>
</dbReference>
<dbReference type="PANTHER" id="PTHR45947">
    <property type="entry name" value="SULFOQUINOVOSYL TRANSFERASE SQD2"/>
    <property type="match status" value="1"/>
</dbReference>
<dbReference type="AlphaFoldDB" id="A0A7T7GQ86"/>
<feature type="domain" description="Glycosyl transferase family 1" evidence="1">
    <location>
        <begin position="512"/>
        <end position="675"/>
    </location>
</feature>
<proteinExistence type="predicted"/>
<organism evidence="3">
    <name type="scientific">Escherichia coli</name>
    <dbReference type="NCBI Taxonomy" id="562"/>
    <lineage>
        <taxon>Bacteria</taxon>
        <taxon>Pseudomonadati</taxon>
        <taxon>Pseudomonadota</taxon>
        <taxon>Gammaproteobacteria</taxon>
        <taxon>Enterobacterales</taxon>
        <taxon>Enterobacteriaceae</taxon>
        <taxon>Escherichia</taxon>
    </lineage>
</organism>
<dbReference type="InterPro" id="IPR028098">
    <property type="entry name" value="Glyco_trans_4-like_N"/>
</dbReference>
<dbReference type="Gene3D" id="1.25.40.10">
    <property type="entry name" value="Tetratricopeptide repeat domain"/>
    <property type="match status" value="1"/>
</dbReference>
<name>A0A7T7GQ86_ECOLX</name>
<dbReference type="Gene3D" id="3.40.50.2000">
    <property type="entry name" value="Glycogen Phosphorylase B"/>
    <property type="match status" value="2"/>
</dbReference>
<dbReference type="SUPFAM" id="SSF48452">
    <property type="entry name" value="TPR-like"/>
    <property type="match status" value="1"/>
</dbReference>
<accession>A0A7T7GQ86</accession>
<dbReference type="InterPro" id="IPR001296">
    <property type="entry name" value="Glyco_trans_1"/>
</dbReference>
<dbReference type="GO" id="GO:0016757">
    <property type="term" value="F:glycosyltransferase activity"/>
    <property type="evidence" value="ECO:0007669"/>
    <property type="project" value="InterPro"/>
</dbReference>
<evidence type="ECO:0000259" key="1">
    <source>
        <dbReference type="Pfam" id="PF00534"/>
    </source>
</evidence>
<protein>
    <submittedName>
        <fullName evidence="3">Glycosyltransferase</fullName>
    </submittedName>
</protein>
<evidence type="ECO:0000313" key="3">
    <source>
        <dbReference type="EMBL" id="QQM12396.1"/>
    </source>
</evidence>
<dbReference type="EMBL" id="MT162140">
    <property type="protein sequence ID" value="QQM12396.1"/>
    <property type="molecule type" value="Genomic_DNA"/>
</dbReference>
<feature type="domain" description="Glycosyltransferase subfamily 4-like N-terminal" evidence="2">
    <location>
        <begin position="377"/>
        <end position="494"/>
    </location>
</feature>
<dbReference type="CDD" id="cd03801">
    <property type="entry name" value="GT4_PimA-like"/>
    <property type="match status" value="1"/>
</dbReference>
<dbReference type="Pfam" id="PF00534">
    <property type="entry name" value="Glycos_transf_1"/>
    <property type="match status" value="1"/>
</dbReference>
<dbReference type="PANTHER" id="PTHR45947:SF3">
    <property type="entry name" value="SULFOQUINOVOSYL TRANSFERASE SQD2"/>
    <property type="match status" value="1"/>
</dbReference>
<geneLocation type="plasmid" evidence="3">
    <name>pCE1537-B</name>
</geneLocation>
<reference evidence="3" key="1">
    <citation type="submission" date="2020-03" db="EMBL/GenBank/DDBJ databases">
        <title>Comparative analysis of multidrug resistant Escherichia coli ST216 isolates from silver gulls in Australia.</title>
        <authorList>
            <person name="Tarabai H."/>
            <person name="Wyrsch E.R."/>
            <person name="Bitar I."/>
            <person name="Djordjevic S.P."/>
            <person name="Dolejska M."/>
        </authorList>
    </citation>
    <scope>NUCLEOTIDE SEQUENCE</scope>
    <source>
        <strain evidence="3">CE1537</strain>
        <plasmid evidence="3">pCE1537-B</plasmid>
    </source>
</reference>
<dbReference type="Pfam" id="PF13439">
    <property type="entry name" value="Glyco_transf_4"/>
    <property type="match status" value="1"/>
</dbReference>
<evidence type="ECO:0000259" key="2">
    <source>
        <dbReference type="Pfam" id="PF13439"/>
    </source>
</evidence>
<dbReference type="SUPFAM" id="SSF53756">
    <property type="entry name" value="UDP-Glycosyltransferase/glycogen phosphorylase"/>
    <property type="match status" value="1"/>
</dbReference>
<sequence length="699" mass="79826">MKIKKDLYIKKVVEYFISKNIISVPIVIIDLITKLDASKKNHYYRYFFSLTKDKYTEKSIKYGKFIADRYPDDVKFNRVLSTRYIRIGKIDECVEIEKRIVNLSPDQTAFERISIYASEHLKKAINEIIENHGANKVQKIIELISLKYNLKIIFTDNSILYESYKDKSSFIKRDKNSLIIDKYKELYSKNKITMNTWQLINNTAFFSLKDKHPDIAIHFGEELTKFNTSDTFNRYLGNCYFRIGNISKSLFHLKKSAAKNNDLIEKYEAFDSLRKKGFTSYPARNINFVSMHEDKSVVYLLHNSLPYFSGGYATRSNGVMGGIKDNGWSIRAISRLGFPNDTKKGPAIAAEHHEHGINYSLLIDDLISVYNTPADVYLYLYGEALYEKLKNSPPKIIHAASFYMNGIAAVYAAKKLGCKSVYEVRGLQELSKISRHPYWLNSEHYKFYEKMETQAALDADAVFTLTAALKNEFINRGVPADKISILPNGVHSDRFKPVAKNEEILDSLNLRDCIVIGFVGSFVDYEGIDVLLQSIKICRDILDAKFHLLMVGDGAYYTEAVQLANELGISEIVTFTGRIPHDDVEKYYSVIDICPLPRKGLPVCEMVSPLKPFEAMAMGKVVIASDVAALAEIVDDGVTGLLHKKDDHHDLANKISELITDHDLRTRLGKAAREWVVSERDWKVIAKRVDTVYHNLLAE</sequence>
<keyword evidence="3" id="KW-0614">Plasmid</keyword>
<dbReference type="InterPro" id="IPR011990">
    <property type="entry name" value="TPR-like_helical_dom_sf"/>
</dbReference>